<accession>A0AAD7FNP5</accession>
<gene>
    <name evidence="2" type="ORF">B0H17DRAFT_1285194</name>
</gene>
<evidence type="ECO:0000313" key="2">
    <source>
        <dbReference type="EMBL" id="KAJ7629138.1"/>
    </source>
</evidence>
<name>A0AAD7FNP5_MYCRO</name>
<feature type="compositionally biased region" description="Gly residues" evidence="1">
    <location>
        <begin position="64"/>
        <end position="73"/>
    </location>
</feature>
<feature type="region of interest" description="Disordered" evidence="1">
    <location>
        <begin position="292"/>
        <end position="346"/>
    </location>
</feature>
<feature type="compositionally biased region" description="Basic residues" evidence="1">
    <location>
        <begin position="315"/>
        <end position="330"/>
    </location>
</feature>
<feature type="region of interest" description="Disordered" evidence="1">
    <location>
        <begin position="62"/>
        <end position="87"/>
    </location>
</feature>
<dbReference type="EMBL" id="JARKIE010000550">
    <property type="protein sequence ID" value="KAJ7629138.1"/>
    <property type="molecule type" value="Genomic_DNA"/>
</dbReference>
<feature type="compositionally biased region" description="Basic and acidic residues" evidence="1">
    <location>
        <begin position="400"/>
        <end position="414"/>
    </location>
</feature>
<keyword evidence="3" id="KW-1185">Reference proteome</keyword>
<reference evidence="2" key="1">
    <citation type="submission" date="2023-03" db="EMBL/GenBank/DDBJ databases">
        <title>Massive genome expansion in bonnet fungi (Mycena s.s.) driven by repeated elements and novel gene families across ecological guilds.</title>
        <authorList>
            <consortium name="Lawrence Berkeley National Laboratory"/>
            <person name="Harder C.B."/>
            <person name="Miyauchi S."/>
            <person name="Viragh M."/>
            <person name="Kuo A."/>
            <person name="Thoen E."/>
            <person name="Andreopoulos B."/>
            <person name="Lu D."/>
            <person name="Skrede I."/>
            <person name="Drula E."/>
            <person name="Henrissat B."/>
            <person name="Morin E."/>
            <person name="Kohler A."/>
            <person name="Barry K."/>
            <person name="LaButti K."/>
            <person name="Morin E."/>
            <person name="Salamov A."/>
            <person name="Lipzen A."/>
            <person name="Mereny Z."/>
            <person name="Hegedus B."/>
            <person name="Baldrian P."/>
            <person name="Stursova M."/>
            <person name="Weitz H."/>
            <person name="Taylor A."/>
            <person name="Grigoriev I.V."/>
            <person name="Nagy L.G."/>
            <person name="Martin F."/>
            <person name="Kauserud H."/>
        </authorList>
    </citation>
    <scope>NUCLEOTIDE SEQUENCE</scope>
    <source>
        <strain evidence="2">CBHHK067</strain>
    </source>
</reference>
<evidence type="ECO:0000256" key="1">
    <source>
        <dbReference type="SAM" id="MobiDB-lite"/>
    </source>
</evidence>
<feature type="compositionally biased region" description="Basic residues" evidence="1">
    <location>
        <begin position="74"/>
        <end position="87"/>
    </location>
</feature>
<sequence>MSRSRRRHGTCASHPPVKRPRLGALGARVWLFHVCPLVEQLAYGSRAYKDYARSAGRHVRGLRLRGGGGGGGKAHTRKMTRNANAHRRSSSISADLFAYRAHPSALDAYVWPLHARVSGRAASAHACRLAGPTAARSSAAAYPGWGSWVSPPRTRMMIQTLVSGRKPHAIVPDVHGNSGARGGAGGRKMAHSIASHSADSSSLLARTGWDAWTAAAARLRCGQEYVRCAARAQRPPGRRAHSPVHGGWAMSAGKRERSACDGAGAALCSAKEAGGRSGVGWERVRSVPANEHCCSSSVDLSPPLQPRPESDSRGRRGRRRPGARAARRARMPILPSRARSTPMERPSGKAVLRFWVHREDEEDSGRQKDECRCGAAGDDATLRKGAESDGLLPANTQVHPKRDESRKSKEREPRMMAASKRSRPVRPGVIRARFSFEELRTHPPSALQRWWRTALHTPHTRCATSTCSSADPPAAAVLICRMCTVPKLSRFLRVIVLIARICPPLPINNTLRALLRAHLLPSVLSSASIRIHAALPHEGESYAVEMRSHRTRFEPPRQAFFSSVMLPPISQRLSSLARAPGFESVCPAVRRTKPMALLTPCAPYRLPNVSTFFTPTRPENARARVSLRSVKCKTSLNGSSHNASGLLLPVPSESFRTRCKECTTFFSKALIWATVINSVGTIQSFDTNKRNARGLSESNPQTVIRGNLGDCLTSYGVSLSTQDPAPTFSQFPITARPHAGYCSIATHPNRTISAALPSFMLPPILHEDEALVGRLGRASAPIGECT</sequence>
<dbReference type="Proteomes" id="UP001221757">
    <property type="component" value="Unassembled WGS sequence"/>
</dbReference>
<organism evidence="2 3">
    <name type="scientific">Mycena rosella</name>
    <name type="common">Pink bonnet</name>
    <name type="synonym">Agaricus rosellus</name>
    <dbReference type="NCBI Taxonomy" id="1033263"/>
    <lineage>
        <taxon>Eukaryota</taxon>
        <taxon>Fungi</taxon>
        <taxon>Dikarya</taxon>
        <taxon>Basidiomycota</taxon>
        <taxon>Agaricomycotina</taxon>
        <taxon>Agaricomycetes</taxon>
        <taxon>Agaricomycetidae</taxon>
        <taxon>Agaricales</taxon>
        <taxon>Marasmiineae</taxon>
        <taxon>Mycenaceae</taxon>
        <taxon>Mycena</taxon>
    </lineage>
</organism>
<evidence type="ECO:0000313" key="3">
    <source>
        <dbReference type="Proteomes" id="UP001221757"/>
    </source>
</evidence>
<feature type="region of interest" description="Disordered" evidence="1">
    <location>
        <begin position="382"/>
        <end position="424"/>
    </location>
</feature>
<comment type="caution">
    <text evidence="2">The sequence shown here is derived from an EMBL/GenBank/DDBJ whole genome shotgun (WGS) entry which is preliminary data.</text>
</comment>
<dbReference type="AlphaFoldDB" id="A0AAD7FNP5"/>
<protein>
    <submittedName>
        <fullName evidence="2">Uncharacterized protein</fullName>
    </submittedName>
</protein>
<proteinExistence type="predicted"/>